<protein>
    <submittedName>
        <fullName evidence="1">Uncharacterized protein</fullName>
    </submittedName>
</protein>
<organism evidence="1 2">
    <name type="scientific">Alligator mississippiensis</name>
    <name type="common">American alligator</name>
    <dbReference type="NCBI Taxonomy" id="8496"/>
    <lineage>
        <taxon>Eukaryota</taxon>
        <taxon>Metazoa</taxon>
        <taxon>Chordata</taxon>
        <taxon>Craniata</taxon>
        <taxon>Vertebrata</taxon>
        <taxon>Euteleostomi</taxon>
        <taxon>Archelosauria</taxon>
        <taxon>Archosauria</taxon>
        <taxon>Crocodylia</taxon>
        <taxon>Alligatoridae</taxon>
        <taxon>Alligatorinae</taxon>
        <taxon>Alligator</taxon>
    </lineage>
</organism>
<dbReference type="AlphaFoldDB" id="A0A151LZ69"/>
<dbReference type="Proteomes" id="UP000050525">
    <property type="component" value="Unassembled WGS sequence"/>
</dbReference>
<gene>
    <name evidence="1" type="ORF">Y1Q_0020123</name>
</gene>
<sequence length="153" mass="16447">MGAAQKPANRHKLQARQADLAAFCKPANSPAQSQADHETKRGNYNFPVGTRCHSCSSQITVDYDAVSPFAVGHSHWKNPYAHGGPHLPLTISKDASISAYRSFVPQIDLTAPLSCPASLSITPVPSYSSSSQETLSQDYTGLQIGHKQKMIVA</sequence>
<dbReference type="EMBL" id="AKHW03007000">
    <property type="protein sequence ID" value="KYO17530.1"/>
    <property type="molecule type" value="Genomic_DNA"/>
</dbReference>
<proteinExistence type="predicted"/>
<evidence type="ECO:0000313" key="1">
    <source>
        <dbReference type="EMBL" id="KYO17530.1"/>
    </source>
</evidence>
<keyword evidence="2" id="KW-1185">Reference proteome</keyword>
<comment type="caution">
    <text evidence="1">The sequence shown here is derived from an EMBL/GenBank/DDBJ whole genome shotgun (WGS) entry which is preliminary data.</text>
</comment>
<accession>A0A151LZ69</accession>
<name>A0A151LZ69_ALLMI</name>
<evidence type="ECO:0000313" key="2">
    <source>
        <dbReference type="Proteomes" id="UP000050525"/>
    </source>
</evidence>
<reference evidence="1 2" key="1">
    <citation type="journal article" date="2012" name="Genome Biol.">
        <title>Sequencing three crocodilian genomes to illuminate the evolution of archosaurs and amniotes.</title>
        <authorList>
            <person name="St John J.A."/>
            <person name="Braun E.L."/>
            <person name="Isberg S.R."/>
            <person name="Miles L.G."/>
            <person name="Chong A.Y."/>
            <person name="Gongora J."/>
            <person name="Dalzell P."/>
            <person name="Moran C."/>
            <person name="Bed'hom B."/>
            <person name="Abzhanov A."/>
            <person name="Burgess S.C."/>
            <person name="Cooksey A.M."/>
            <person name="Castoe T.A."/>
            <person name="Crawford N.G."/>
            <person name="Densmore L.D."/>
            <person name="Drew J.C."/>
            <person name="Edwards S.V."/>
            <person name="Faircloth B.C."/>
            <person name="Fujita M.K."/>
            <person name="Greenwold M.J."/>
            <person name="Hoffmann F.G."/>
            <person name="Howard J.M."/>
            <person name="Iguchi T."/>
            <person name="Janes D.E."/>
            <person name="Khan S.Y."/>
            <person name="Kohno S."/>
            <person name="de Koning A.J."/>
            <person name="Lance S.L."/>
            <person name="McCarthy F.M."/>
            <person name="McCormack J.E."/>
            <person name="Merchant M.E."/>
            <person name="Peterson D.G."/>
            <person name="Pollock D.D."/>
            <person name="Pourmand N."/>
            <person name="Raney B.J."/>
            <person name="Roessler K.A."/>
            <person name="Sanford J.R."/>
            <person name="Sawyer R.H."/>
            <person name="Schmidt C.J."/>
            <person name="Triplett E.W."/>
            <person name="Tuberville T.D."/>
            <person name="Venegas-Anaya M."/>
            <person name="Howard J.T."/>
            <person name="Jarvis E.D."/>
            <person name="Guillette L.J.Jr."/>
            <person name="Glenn T.C."/>
            <person name="Green R.E."/>
            <person name="Ray D.A."/>
        </authorList>
    </citation>
    <scope>NUCLEOTIDE SEQUENCE [LARGE SCALE GENOMIC DNA]</scope>
    <source>
        <strain evidence="1">KSC_2009_1</strain>
    </source>
</reference>